<comment type="caution">
    <text evidence="1">The sequence shown here is derived from an EMBL/GenBank/DDBJ whole genome shotgun (WGS) entry which is preliminary data.</text>
</comment>
<dbReference type="Proteomes" id="UP001501624">
    <property type="component" value="Unassembled WGS sequence"/>
</dbReference>
<sequence length="71" mass="7964">MPHYNRFESGRTYCAWFLTAVHALTNDGTAYATSSQIGVVPSVRQQLHDDLIRTIVFLGQALDKEAVTKRP</sequence>
<evidence type="ECO:0000313" key="1">
    <source>
        <dbReference type="EMBL" id="GAA3850706.1"/>
    </source>
</evidence>
<organism evidence="1 2">
    <name type="scientific">Amycolatopsis tucumanensis</name>
    <dbReference type="NCBI Taxonomy" id="401106"/>
    <lineage>
        <taxon>Bacteria</taxon>
        <taxon>Bacillati</taxon>
        <taxon>Actinomycetota</taxon>
        <taxon>Actinomycetes</taxon>
        <taxon>Pseudonocardiales</taxon>
        <taxon>Pseudonocardiaceae</taxon>
        <taxon>Amycolatopsis</taxon>
    </lineage>
</organism>
<proteinExistence type="predicted"/>
<keyword evidence="2" id="KW-1185">Reference proteome</keyword>
<gene>
    <name evidence="1" type="ORF">GCM10022380_81000</name>
</gene>
<evidence type="ECO:0000313" key="2">
    <source>
        <dbReference type="Proteomes" id="UP001501624"/>
    </source>
</evidence>
<name>A0ABP7JPM8_9PSEU</name>
<dbReference type="EMBL" id="BAABCM010000019">
    <property type="protein sequence ID" value="GAA3850706.1"/>
    <property type="molecule type" value="Genomic_DNA"/>
</dbReference>
<accession>A0ABP7JPM8</accession>
<protein>
    <submittedName>
        <fullName evidence="1">Uncharacterized protein</fullName>
    </submittedName>
</protein>
<reference evidence="2" key="1">
    <citation type="journal article" date="2019" name="Int. J. Syst. Evol. Microbiol.">
        <title>The Global Catalogue of Microorganisms (GCM) 10K type strain sequencing project: providing services to taxonomists for standard genome sequencing and annotation.</title>
        <authorList>
            <consortium name="The Broad Institute Genomics Platform"/>
            <consortium name="The Broad Institute Genome Sequencing Center for Infectious Disease"/>
            <person name="Wu L."/>
            <person name="Ma J."/>
        </authorList>
    </citation>
    <scope>NUCLEOTIDE SEQUENCE [LARGE SCALE GENOMIC DNA]</scope>
    <source>
        <strain evidence="2">JCM 17017</strain>
    </source>
</reference>